<reference evidence="11 12" key="1">
    <citation type="submission" date="2017-11" db="EMBL/GenBank/DDBJ databases">
        <title>De-novo sequencing of pomegranate (Punica granatum L.) genome.</title>
        <authorList>
            <person name="Akparov Z."/>
            <person name="Amiraslanov A."/>
            <person name="Hajiyeva S."/>
            <person name="Abbasov M."/>
            <person name="Kaur K."/>
            <person name="Hamwieh A."/>
            <person name="Solovyev V."/>
            <person name="Salamov A."/>
            <person name="Braich B."/>
            <person name="Kosarev P."/>
            <person name="Mahmoud A."/>
            <person name="Hajiyev E."/>
            <person name="Babayeva S."/>
            <person name="Izzatullayeva V."/>
            <person name="Mammadov A."/>
            <person name="Mammadov A."/>
            <person name="Sharifova S."/>
            <person name="Ojaghi J."/>
            <person name="Eynullazada K."/>
            <person name="Bayramov B."/>
            <person name="Abdulazimova A."/>
            <person name="Shahmuradov I."/>
        </authorList>
    </citation>
    <scope>NUCLEOTIDE SEQUENCE [LARGE SCALE GENOMIC DNA]</scope>
    <source>
        <strain evidence="12">cv. AG2017</strain>
        <tissue evidence="11">Leaf</tissue>
    </source>
</reference>
<keyword evidence="12" id="KW-1185">Reference proteome</keyword>
<dbReference type="PANTHER" id="PTHR22601">
    <property type="entry name" value="ISP4 LIKE PROTEIN"/>
    <property type="match status" value="1"/>
</dbReference>
<feature type="transmembrane region" description="Helical" evidence="10">
    <location>
        <begin position="85"/>
        <end position="102"/>
    </location>
</feature>
<dbReference type="Pfam" id="PF03169">
    <property type="entry name" value="OPT"/>
    <property type="match status" value="3"/>
</dbReference>
<evidence type="ECO:0000256" key="10">
    <source>
        <dbReference type="SAM" id="Phobius"/>
    </source>
</evidence>
<dbReference type="EMBL" id="PGOL01008940">
    <property type="protein sequence ID" value="PKI31373.1"/>
    <property type="molecule type" value="Genomic_DNA"/>
</dbReference>
<organism evidence="11 12">
    <name type="scientific">Punica granatum</name>
    <name type="common">Pomegranate</name>
    <dbReference type="NCBI Taxonomy" id="22663"/>
    <lineage>
        <taxon>Eukaryota</taxon>
        <taxon>Viridiplantae</taxon>
        <taxon>Streptophyta</taxon>
        <taxon>Embryophyta</taxon>
        <taxon>Tracheophyta</taxon>
        <taxon>Spermatophyta</taxon>
        <taxon>Magnoliopsida</taxon>
        <taxon>eudicotyledons</taxon>
        <taxon>Gunneridae</taxon>
        <taxon>Pentapetalae</taxon>
        <taxon>rosids</taxon>
        <taxon>malvids</taxon>
        <taxon>Myrtales</taxon>
        <taxon>Lythraceae</taxon>
        <taxon>Punica</taxon>
    </lineage>
</organism>
<evidence type="ECO:0000256" key="6">
    <source>
        <dbReference type="ARBA" id="ARBA00022927"/>
    </source>
</evidence>
<keyword evidence="6" id="KW-0653">Protein transport</keyword>
<keyword evidence="7 10" id="KW-1133">Transmembrane helix</keyword>
<comment type="similarity">
    <text evidence="2">Belongs to the oligopeptide OPT transporter (TC 2.A.67.1) family.</text>
</comment>
<comment type="subcellular location">
    <subcellularLocation>
        <location evidence="1">Membrane</location>
        <topology evidence="1">Multi-pass membrane protein</topology>
    </subcellularLocation>
</comment>
<feature type="transmembrane region" description="Helical" evidence="10">
    <location>
        <begin position="162"/>
        <end position="182"/>
    </location>
</feature>
<keyword evidence="3" id="KW-0813">Transport</keyword>
<keyword evidence="8 10" id="KW-0472">Membrane</keyword>
<protein>
    <recommendedName>
        <fullName evidence="13">Oligopeptide transporter 1-like</fullName>
    </recommendedName>
</protein>
<evidence type="ECO:0000256" key="8">
    <source>
        <dbReference type="ARBA" id="ARBA00023136"/>
    </source>
</evidence>
<evidence type="ECO:0000256" key="5">
    <source>
        <dbReference type="ARBA" id="ARBA00022856"/>
    </source>
</evidence>
<feature type="transmembrane region" description="Helical" evidence="10">
    <location>
        <begin position="252"/>
        <end position="274"/>
    </location>
</feature>
<dbReference type="InterPro" id="IPR004813">
    <property type="entry name" value="OPT"/>
</dbReference>
<evidence type="ECO:0000256" key="1">
    <source>
        <dbReference type="ARBA" id="ARBA00004141"/>
    </source>
</evidence>
<dbReference type="InterPro" id="IPR004648">
    <property type="entry name" value="Oligpept_transpt"/>
</dbReference>
<dbReference type="AlphaFoldDB" id="A0A2I0HID1"/>
<keyword evidence="5" id="KW-0571">Peptide transport</keyword>
<evidence type="ECO:0000313" key="12">
    <source>
        <dbReference type="Proteomes" id="UP000233551"/>
    </source>
</evidence>
<dbReference type="Proteomes" id="UP000233551">
    <property type="component" value="Unassembled WGS sequence"/>
</dbReference>
<accession>A0A2I0HID1</accession>
<dbReference type="GO" id="GO:0035673">
    <property type="term" value="F:oligopeptide transmembrane transporter activity"/>
    <property type="evidence" value="ECO:0007669"/>
    <property type="project" value="InterPro"/>
</dbReference>
<comment type="caution">
    <text evidence="11">The sequence shown here is derived from an EMBL/GenBank/DDBJ whole genome shotgun (WGS) entry which is preliminary data.</text>
</comment>
<feature type="non-terminal residue" evidence="11">
    <location>
        <position position="369"/>
    </location>
</feature>
<dbReference type="STRING" id="22663.A0A2I0HID1"/>
<proteinExistence type="inferred from homology"/>
<feature type="compositionally biased region" description="Polar residues" evidence="9">
    <location>
        <begin position="1"/>
        <end position="12"/>
    </location>
</feature>
<dbReference type="GO" id="GO:0016020">
    <property type="term" value="C:membrane"/>
    <property type="evidence" value="ECO:0007669"/>
    <property type="project" value="UniProtKB-SubCell"/>
</dbReference>
<evidence type="ECO:0000256" key="4">
    <source>
        <dbReference type="ARBA" id="ARBA00022692"/>
    </source>
</evidence>
<gene>
    <name evidence="11" type="ORF">CRG98_048236</name>
</gene>
<evidence type="ECO:0000256" key="9">
    <source>
        <dbReference type="SAM" id="MobiDB-lite"/>
    </source>
</evidence>
<evidence type="ECO:0000256" key="2">
    <source>
        <dbReference type="ARBA" id="ARBA00005484"/>
    </source>
</evidence>
<feature type="transmembrane region" description="Helical" evidence="10">
    <location>
        <begin position="129"/>
        <end position="155"/>
    </location>
</feature>
<dbReference type="GO" id="GO:0015031">
    <property type="term" value="P:protein transport"/>
    <property type="evidence" value="ECO:0007669"/>
    <property type="project" value="UniProtKB-KW"/>
</dbReference>
<keyword evidence="4 10" id="KW-0812">Transmembrane</keyword>
<evidence type="ECO:0008006" key="13">
    <source>
        <dbReference type="Google" id="ProtNLM"/>
    </source>
</evidence>
<dbReference type="NCBIfam" id="TIGR00728">
    <property type="entry name" value="OPT_sfam"/>
    <property type="match status" value="1"/>
</dbReference>
<feature type="transmembrane region" description="Helical" evidence="10">
    <location>
        <begin position="53"/>
        <end position="73"/>
    </location>
</feature>
<name>A0A2I0HID1_PUNGR</name>
<evidence type="ECO:0000256" key="7">
    <source>
        <dbReference type="ARBA" id="ARBA00022989"/>
    </source>
</evidence>
<evidence type="ECO:0000313" key="11">
    <source>
        <dbReference type="EMBL" id="PKI31373.1"/>
    </source>
</evidence>
<feature type="region of interest" description="Disordered" evidence="9">
    <location>
        <begin position="1"/>
        <end position="28"/>
    </location>
</feature>
<evidence type="ECO:0000256" key="3">
    <source>
        <dbReference type="ARBA" id="ARBA00022448"/>
    </source>
</evidence>
<sequence>MADSSPQSSSEVPGTCDHSFAFGAGDEENDSPIEEVRLTVPLTDDPTQPALTFRTWVLGLTSCVILAFVNQFFTYRQNPLDISSVSVQIAALPLGKLMAMTLPSKPIKFPLTGWSFSMNPGPFNIKEHVLISIFAASGASNVYAVHIITSALAYYHRTIHPMAAFLLAQTTQLLGYGWAGLFRKYLVDSPYMWWPASLAQVSFFRRFPMISAHAFDSEGQTYNISRILDQENFEINWAAYDGYSKLHLSVTFAFNSIGLGFAALTATLSHVALFHGQSIWKMWKSTGEALKNQLGDVHTRLMKKNYDEAPGLNIITQLVIGYLYPGKPIANVTFRNYGFVSTLQALWITGDFKLGHYMKIPPKSMFIAQ</sequence>